<accession>A0ABT3HAI9</accession>
<dbReference type="RefSeq" id="WP_264600963.1">
    <property type="nucleotide sequence ID" value="NZ_JAOQNS010000004.1"/>
</dbReference>
<feature type="domain" description="ChrR-like cupin" evidence="1">
    <location>
        <begin position="99"/>
        <end position="192"/>
    </location>
</feature>
<protein>
    <submittedName>
        <fullName evidence="2">Transcriptional regulator</fullName>
    </submittedName>
</protein>
<reference evidence="3" key="1">
    <citation type="submission" date="2023-07" db="EMBL/GenBank/DDBJ databases">
        <title>Genome sequencing of Purple Non-Sulfur Bacteria from various extreme environments.</title>
        <authorList>
            <person name="Mayer M."/>
        </authorList>
    </citation>
    <scope>NUCLEOTIDE SEQUENCE [LARGE SCALE GENOMIC DNA]</scope>
    <source>
        <strain evidence="3">DSM 17935</strain>
    </source>
</reference>
<keyword evidence="3" id="KW-1185">Reference proteome</keyword>
<dbReference type="Pfam" id="PF12973">
    <property type="entry name" value="Cupin_7"/>
    <property type="match status" value="1"/>
</dbReference>
<gene>
    <name evidence="2" type="ORF">M2319_001637</name>
</gene>
<name>A0ABT3HAI9_9HYPH</name>
<dbReference type="Proteomes" id="UP001209755">
    <property type="component" value="Unassembled WGS sequence"/>
</dbReference>
<dbReference type="EMBL" id="JAOQNS010000004">
    <property type="protein sequence ID" value="MCW2307306.1"/>
    <property type="molecule type" value="Genomic_DNA"/>
</dbReference>
<evidence type="ECO:0000313" key="3">
    <source>
        <dbReference type="Proteomes" id="UP001209755"/>
    </source>
</evidence>
<dbReference type="InterPro" id="IPR011051">
    <property type="entry name" value="RmlC_Cupin_sf"/>
</dbReference>
<dbReference type="InterPro" id="IPR041916">
    <property type="entry name" value="Anti_sigma_zinc_sf"/>
</dbReference>
<dbReference type="InterPro" id="IPR014710">
    <property type="entry name" value="RmlC-like_jellyroll"/>
</dbReference>
<dbReference type="SUPFAM" id="SSF51182">
    <property type="entry name" value="RmlC-like cupins"/>
    <property type="match status" value="1"/>
</dbReference>
<dbReference type="InterPro" id="IPR025979">
    <property type="entry name" value="ChrR-like_cupin_dom"/>
</dbReference>
<comment type="caution">
    <text evidence="2">The sequence shown here is derived from an EMBL/GenBank/DDBJ whole genome shotgun (WGS) entry which is preliminary data.</text>
</comment>
<proteinExistence type="predicted"/>
<sequence>MSDYADAIDDLLSAHVAGSLALPLDVLARSYLELSPDARTFTHGLEAASGHLLEDIQPVTVSARETMLERVFAVPQDGASPAVAPQPDGPVPVALRRFIGCDLDQIPWTEMMPGILSHEIGSYDGIAARIVRLAPGLVIPAHDHEGIESALILDGGLTDEHRQYLRGDLSMAGAGIVHRQQVDYDGECLCFAVTVGTLKFIEPL</sequence>
<evidence type="ECO:0000313" key="2">
    <source>
        <dbReference type="EMBL" id="MCW2307306.1"/>
    </source>
</evidence>
<organism evidence="2 3">
    <name type="scientific">Rhodobium gokarnense</name>
    <dbReference type="NCBI Taxonomy" id="364296"/>
    <lineage>
        <taxon>Bacteria</taxon>
        <taxon>Pseudomonadati</taxon>
        <taxon>Pseudomonadota</taxon>
        <taxon>Alphaproteobacteria</taxon>
        <taxon>Hyphomicrobiales</taxon>
        <taxon>Rhodobiaceae</taxon>
        <taxon>Rhodobium</taxon>
    </lineage>
</organism>
<dbReference type="Gene3D" id="1.10.10.1320">
    <property type="entry name" value="Anti-sigma factor, zinc-finger domain"/>
    <property type="match status" value="1"/>
</dbReference>
<dbReference type="Gene3D" id="2.60.120.10">
    <property type="entry name" value="Jelly Rolls"/>
    <property type="match status" value="1"/>
</dbReference>
<evidence type="ECO:0000259" key="1">
    <source>
        <dbReference type="Pfam" id="PF12973"/>
    </source>
</evidence>